<dbReference type="Proteomes" id="UP000231279">
    <property type="component" value="Unassembled WGS sequence"/>
</dbReference>
<proteinExistence type="predicted"/>
<dbReference type="PANTHER" id="PTHR33318">
    <property type="entry name" value="ASPARTYL/GLUTAMYL-TRNA(ASN/GLN) AMIDOTRANSFERASE SUBUNIT"/>
    <property type="match status" value="1"/>
</dbReference>
<gene>
    <name evidence="1" type="ORF">CDL12_15857</name>
</gene>
<dbReference type="STRING" id="429701.A0A2G9H1X6"/>
<evidence type="ECO:0000313" key="1">
    <source>
        <dbReference type="EMBL" id="PIN11532.1"/>
    </source>
</evidence>
<dbReference type="AlphaFoldDB" id="A0A2G9H1X6"/>
<accession>A0A2G9H1X6</accession>
<protein>
    <submittedName>
        <fullName evidence="1">Uncharacterized protein</fullName>
    </submittedName>
</protein>
<comment type="caution">
    <text evidence="1">The sequence shown here is derived from an EMBL/GenBank/DDBJ whole genome shotgun (WGS) entry which is preliminary data.</text>
</comment>
<dbReference type="InterPro" id="IPR039300">
    <property type="entry name" value="JASON"/>
</dbReference>
<keyword evidence="2" id="KW-1185">Reference proteome</keyword>
<dbReference type="EMBL" id="NKXS01002920">
    <property type="protein sequence ID" value="PIN11532.1"/>
    <property type="molecule type" value="Genomic_DNA"/>
</dbReference>
<sequence>MGCFLACFGFKKKKKRKKSAKESPSGEQNIVSYVPLDSDASIKENHFISKSHQQKEKPKKKVSFNLNVKAYEPIPNDDDNGKDSYDELKLDKDDLDFDDIGFEDSDEHIDDVCSNGSDDVITNNIPDERNKSIDKAPDLQRLQGRDRSWYVLSVLNLVENLTQWKQVKAKAAKMHPKCEKENLVLKLEDNSDSLDFKKIRNSNVAVDASLSNWLGSS</sequence>
<reference evidence="2" key="1">
    <citation type="journal article" date="2018" name="Gigascience">
        <title>Genome assembly of the Pink Ipe (Handroanthus impetiginosus, Bignoniaceae), a highly valued, ecologically keystone Neotropical timber forest tree.</title>
        <authorList>
            <person name="Silva-Junior O.B."/>
            <person name="Grattapaglia D."/>
            <person name="Novaes E."/>
            <person name="Collevatti R.G."/>
        </authorList>
    </citation>
    <scope>NUCLEOTIDE SEQUENCE [LARGE SCALE GENOMIC DNA]</scope>
    <source>
        <strain evidence="2">cv. UFG-1</strain>
    </source>
</reference>
<evidence type="ECO:0000313" key="2">
    <source>
        <dbReference type="Proteomes" id="UP000231279"/>
    </source>
</evidence>
<dbReference type="PANTHER" id="PTHR33318:SF4">
    <property type="entry name" value="OS04G0511700 PROTEIN"/>
    <property type="match status" value="1"/>
</dbReference>
<organism evidence="1 2">
    <name type="scientific">Handroanthus impetiginosus</name>
    <dbReference type="NCBI Taxonomy" id="429701"/>
    <lineage>
        <taxon>Eukaryota</taxon>
        <taxon>Viridiplantae</taxon>
        <taxon>Streptophyta</taxon>
        <taxon>Embryophyta</taxon>
        <taxon>Tracheophyta</taxon>
        <taxon>Spermatophyta</taxon>
        <taxon>Magnoliopsida</taxon>
        <taxon>eudicotyledons</taxon>
        <taxon>Gunneridae</taxon>
        <taxon>Pentapetalae</taxon>
        <taxon>asterids</taxon>
        <taxon>lamiids</taxon>
        <taxon>Lamiales</taxon>
        <taxon>Bignoniaceae</taxon>
        <taxon>Crescentiina</taxon>
        <taxon>Tabebuia alliance</taxon>
        <taxon>Handroanthus</taxon>
    </lineage>
</organism>
<name>A0A2G9H1X6_9LAMI</name>
<dbReference type="OrthoDB" id="1695907at2759"/>
<dbReference type="GO" id="GO:0007142">
    <property type="term" value="P:male meiosis II"/>
    <property type="evidence" value="ECO:0007669"/>
    <property type="project" value="InterPro"/>
</dbReference>